<dbReference type="InterPro" id="IPR016135">
    <property type="entry name" value="UBQ-conjugating_enzyme/RWD"/>
</dbReference>
<evidence type="ECO:0008006" key="2">
    <source>
        <dbReference type="Google" id="ProtNLM"/>
    </source>
</evidence>
<accession>A0A6C0D299</accession>
<dbReference type="AlphaFoldDB" id="A0A6C0D299"/>
<organism evidence="1">
    <name type="scientific">viral metagenome</name>
    <dbReference type="NCBI Taxonomy" id="1070528"/>
    <lineage>
        <taxon>unclassified sequences</taxon>
        <taxon>metagenomes</taxon>
        <taxon>organismal metagenomes</taxon>
    </lineage>
</organism>
<reference evidence="1" key="1">
    <citation type="journal article" date="2020" name="Nature">
        <title>Giant virus diversity and host interactions through global metagenomics.</title>
        <authorList>
            <person name="Schulz F."/>
            <person name="Roux S."/>
            <person name="Paez-Espino D."/>
            <person name="Jungbluth S."/>
            <person name="Walsh D.A."/>
            <person name="Denef V.J."/>
            <person name="McMahon K.D."/>
            <person name="Konstantinidis K.T."/>
            <person name="Eloe-Fadrosh E.A."/>
            <person name="Kyrpides N.C."/>
            <person name="Woyke T."/>
        </authorList>
    </citation>
    <scope>NUCLEOTIDE SEQUENCE</scope>
    <source>
        <strain evidence="1">GVMAG-M-3300023174-107</strain>
    </source>
</reference>
<sequence>MNRAQNRMYRMIERFEELRGNMSIGDYFQVPMKITIKHPDIMNITCKFELSVEVYVKLELPFELNCIILSYLHEPSYAEFIIIVPNDYPFKPPVWLLMNADKKRYKQMYNAGTFHNSRYRHSWEPSISFEKDILYMIESIYLNQ</sequence>
<dbReference type="EMBL" id="MN739523">
    <property type="protein sequence ID" value="QHT10647.1"/>
    <property type="molecule type" value="Genomic_DNA"/>
</dbReference>
<proteinExistence type="predicted"/>
<protein>
    <recommendedName>
        <fullName evidence="2">UBC core domain-containing protein</fullName>
    </recommendedName>
</protein>
<dbReference type="SUPFAM" id="SSF54495">
    <property type="entry name" value="UBC-like"/>
    <property type="match status" value="1"/>
</dbReference>
<evidence type="ECO:0000313" key="1">
    <source>
        <dbReference type="EMBL" id="QHT10647.1"/>
    </source>
</evidence>
<name>A0A6C0D299_9ZZZZ</name>